<keyword evidence="12" id="KW-1133">Transmembrane helix</keyword>
<keyword evidence="14" id="KW-0675">Receptor</keyword>
<evidence type="ECO:0000256" key="7">
    <source>
        <dbReference type="ARBA" id="ARBA00022729"/>
    </source>
</evidence>
<evidence type="ECO:0000256" key="14">
    <source>
        <dbReference type="ARBA" id="ARBA00023170"/>
    </source>
</evidence>
<organism evidence="20 21">
    <name type="scientific">Urochloa decumbens</name>
    <dbReference type="NCBI Taxonomy" id="240449"/>
    <lineage>
        <taxon>Eukaryota</taxon>
        <taxon>Viridiplantae</taxon>
        <taxon>Streptophyta</taxon>
        <taxon>Embryophyta</taxon>
        <taxon>Tracheophyta</taxon>
        <taxon>Spermatophyta</taxon>
        <taxon>Magnoliopsida</taxon>
        <taxon>Liliopsida</taxon>
        <taxon>Poales</taxon>
        <taxon>Poaceae</taxon>
        <taxon>PACMAD clade</taxon>
        <taxon>Panicoideae</taxon>
        <taxon>Panicodae</taxon>
        <taxon>Paniceae</taxon>
        <taxon>Melinidinae</taxon>
        <taxon>Urochloa</taxon>
    </lineage>
</organism>
<dbReference type="InterPro" id="IPR011009">
    <property type="entry name" value="Kinase-like_dom_sf"/>
</dbReference>
<dbReference type="Pfam" id="PF01657">
    <property type="entry name" value="Stress-antifung"/>
    <property type="match status" value="1"/>
</dbReference>
<evidence type="ECO:0000259" key="19">
    <source>
        <dbReference type="PROSITE" id="PS51473"/>
    </source>
</evidence>
<feature type="domain" description="Protein kinase" evidence="18">
    <location>
        <begin position="291"/>
        <end position="570"/>
    </location>
</feature>
<dbReference type="SUPFAM" id="SSF56112">
    <property type="entry name" value="Protein kinase-like (PK-like)"/>
    <property type="match status" value="1"/>
</dbReference>
<dbReference type="PROSITE" id="PS00108">
    <property type="entry name" value="PROTEIN_KINASE_ST"/>
    <property type="match status" value="1"/>
</dbReference>
<evidence type="ECO:0000256" key="8">
    <source>
        <dbReference type="ARBA" id="ARBA00022737"/>
    </source>
</evidence>
<evidence type="ECO:0000313" key="20">
    <source>
        <dbReference type="EMBL" id="CAL5092474.1"/>
    </source>
</evidence>
<dbReference type="Gene3D" id="3.30.430.20">
    <property type="entry name" value="Gnk2 domain, C-X8-C-X2-C motif"/>
    <property type="match status" value="1"/>
</dbReference>
<feature type="domain" description="Gnk2-homologous" evidence="19">
    <location>
        <begin position="30"/>
        <end position="133"/>
    </location>
</feature>
<dbReference type="Gene3D" id="3.30.200.20">
    <property type="entry name" value="Phosphorylase Kinase, domain 1"/>
    <property type="match status" value="1"/>
</dbReference>
<dbReference type="PANTHER" id="PTHR27007">
    <property type="match status" value="1"/>
</dbReference>
<reference evidence="21" key="1">
    <citation type="submission" date="2024-06" db="EMBL/GenBank/DDBJ databases">
        <authorList>
            <person name="Ryan C."/>
        </authorList>
    </citation>
    <scope>NUCLEOTIDE SEQUENCE [LARGE SCALE GENOMIC DNA]</scope>
</reference>
<dbReference type="EMBL" id="OZ075119">
    <property type="protein sequence ID" value="CAL5092474.1"/>
    <property type="molecule type" value="Genomic_DNA"/>
</dbReference>
<proteinExistence type="inferred from homology"/>
<comment type="similarity">
    <text evidence="2">In the N-terminal section; belongs to the leguminous lectin family.</text>
</comment>
<feature type="signal peptide" evidence="17">
    <location>
        <begin position="1"/>
        <end position="21"/>
    </location>
</feature>
<keyword evidence="4" id="KW-1003">Cell membrane</keyword>
<evidence type="ECO:0000256" key="6">
    <source>
        <dbReference type="ARBA" id="ARBA00022692"/>
    </source>
</evidence>
<dbReference type="AlphaFoldDB" id="A0ABC9GDN3"/>
<dbReference type="GO" id="GO:0005524">
    <property type="term" value="F:ATP binding"/>
    <property type="evidence" value="ECO:0007669"/>
    <property type="project" value="UniProtKB-UniRule"/>
</dbReference>
<dbReference type="InterPro" id="IPR000719">
    <property type="entry name" value="Prot_kinase_dom"/>
</dbReference>
<evidence type="ECO:0000256" key="15">
    <source>
        <dbReference type="ARBA" id="ARBA00023180"/>
    </source>
</evidence>
<keyword evidence="13" id="KW-0472">Membrane</keyword>
<dbReference type="GO" id="GO:0005886">
    <property type="term" value="C:plasma membrane"/>
    <property type="evidence" value="ECO:0007669"/>
    <property type="project" value="UniProtKB-SubCell"/>
</dbReference>
<keyword evidence="6" id="KW-0812">Transmembrane</keyword>
<keyword evidence="15" id="KW-0325">Glycoprotein</keyword>
<evidence type="ECO:0000256" key="13">
    <source>
        <dbReference type="ARBA" id="ARBA00023136"/>
    </source>
</evidence>
<dbReference type="FunFam" id="1.10.510.10:FF:000240">
    <property type="entry name" value="Lectin-domain containing receptor kinase A4.3"/>
    <property type="match status" value="1"/>
</dbReference>
<keyword evidence="11 16" id="KW-0067">ATP-binding</keyword>
<keyword evidence="7 17" id="KW-0732">Signal</keyword>
<dbReference type="PROSITE" id="PS00107">
    <property type="entry name" value="PROTEIN_KINASE_ATP"/>
    <property type="match status" value="1"/>
</dbReference>
<comment type="similarity">
    <text evidence="3">In the C-terminal section; belongs to the protein kinase superfamily. Ser/Thr protein kinase family.</text>
</comment>
<gene>
    <name evidence="20" type="ORF">URODEC1_LOCUS114901</name>
</gene>
<dbReference type="InterPro" id="IPR038408">
    <property type="entry name" value="GNK2_sf"/>
</dbReference>
<dbReference type="Pfam" id="PF00069">
    <property type="entry name" value="Pkinase"/>
    <property type="match status" value="1"/>
</dbReference>
<protein>
    <submittedName>
        <fullName evidence="20">Uncharacterized protein</fullName>
    </submittedName>
</protein>
<dbReference type="GO" id="GO:0016301">
    <property type="term" value="F:kinase activity"/>
    <property type="evidence" value="ECO:0007669"/>
    <property type="project" value="UniProtKB-KW"/>
</dbReference>
<evidence type="ECO:0000256" key="4">
    <source>
        <dbReference type="ARBA" id="ARBA00022475"/>
    </source>
</evidence>
<feature type="binding site" evidence="16">
    <location>
        <position position="320"/>
    </location>
    <ligand>
        <name>ATP</name>
        <dbReference type="ChEBI" id="CHEBI:30616"/>
    </ligand>
</feature>
<dbReference type="InterPro" id="IPR017441">
    <property type="entry name" value="Protein_kinase_ATP_BS"/>
</dbReference>
<evidence type="ECO:0000256" key="12">
    <source>
        <dbReference type="ARBA" id="ARBA00022989"/>
    </source>
</evidence>
<evidence type="ECO:0000256" key="11">
    <source>
        <dbReference type="ARBA" id="ARBA00022840"/>
    </source>
</evidence>
<dbReference type="FunFam" id="3.30.200.20:FF:000168">
    <property type="entry name" value="L-type lectin-domain containing receptor kinase IX.1"/>
    <property type="match status" value="1"/>
</dbReference>
<comment type="subcellular location">
    <subcellularLocation>
        <location evidence="1">Cell membrane</location>
        <topology evidence="1">Single-pass type I membrane protein</topology>
    </subcellularLocation>
</comment>
<evidence type="ECO:0000256" key="3">
    <source>
        <dbReference type="ARBA" id="ARBA00010217"/>
    </source>
</evidence>
<dbReference type="InterPro" id="IPR002902">
    <property type="entry name" value="GNK2"/>
</dbReference>
<sequence length="613" mass="67200">MASHPLLLLATVSMLFDMASGQDDDIPPPSGGDAFSCSYANYTNGSQYKKNLDRLLDTLPTAAADNGRFYKDSAGAGADEVFGLIMCFADWNATECRECLAGAAAGIKRECPGSRSVRAMYDACMLRYSAAPIPPTADLGAIFEEYAYGEPVTSLGLANALMRISRHRVHAMHQRLRRPAGGHVSQQNRRRHEGVQLLPALPGGHVSDHPADDAASAANISCAELFAHASTERSSTGLAIGLSIGAKRGREQEQELEELLPDDPAMEDEFQRGRGPKRFLYGELATAADNFSDSEKLGEGGFGSVYKGFLREMNLHVAIKRLSNASEQGRKEFISEVRTISRLRHRNLVQLIGYSNGRGELLLVYELMPKGSLDKHLYRADNRLSWSVRYKIVLEIASAVLYLHQEWDREQCVLHRDIKPSNVMLDASFNAKLGDFGLARLVDHGRGSHTTELFGTIGYMDPECMVDGRFSTESDTYSFGVLLLEVACGRQPVVVRDGAQVHLARRVLELHDRGMVLDAADRWLNGVFNAGEMECVLLVGLWCTHQDRSQRPSIREAVSVLRFEAPLPSLPARMPVATNVPVPAGLLNSVASLAVVDSDITRTDTMYLSATTS</sequence>
<dbReference type="InterPro" id="IPR008271">
    <property type="entry name" value="Ser/Thr_kinase_AS"/>
</dbReference>
<keyword evidence="21" id="KW-1185">Reference proteome</keyword>
<keyword evidence="5" id="KW-0808">Transferase</keyword>
<evidence type="ECO:0000256" key="5">
    <source>
        <dbReference type="ARBA" id="ARBA00022679"/>
    </source>
</evidence>
<dbReference type="InterPro" id="IPR050528">
    <property type="entry name" value="L-type_Lectin-RKs"/>
</dbReference>
<name>A0ABC9GDN3_9POAL</name>
<evidence type="ECO:0000256" key="1">
    <source>
        <dbReference type="ARBA" id="ARBA00004251"/>
    </source>
</evidence>
<evidence type="ECO:0000256" key="10">
    <source>
        <dbReference type="ARBA" id="ARBA00022777"/>
    </source>
</evidence>
<evidence type="ECO:0000259" key="18">
    <source>
        <dbReference type="PROSITE" id="PS50011"/>
    </source>
</evidence>
<evidence type="ECO:0000256" key="16">
    <source>
        <dbReference type="PROSITE-ProRule" id="PRU10141"/>
    </source>
</evidence>
<dbReference type="SMART" id="SM00220">
    <property type="entry name" value="S_TKc"/>
    <property type="match status" value="1"/>
</dbReference>
<reference evidence="20 21" key="2">
    <citation type="submission" date="2024-10" db="EMBL/GenBank/DDBJ databases">
        <authorList>
            <person name="Ryan C."/>
        </authorList>
    </citation>
    <scope>NUCLEOTIDE SEQUENCE [LARGE SCALE GENOMIC DNA]</scope>
</reference>
<accession>A0ABC9GDN3</accession>
<dbReference type="Proteomes" id="UP001497457">
    <property type="component" value="Chromosome 9rd"/>
</dbReference>
<keyword evidence="10" id="KW-0418">Kinase</keyword>
<evidence type="ECO:0000256" key="2">
    <source>
        <dbReference type="ARBA" id="ARBA00008536"/>
    </source>
</evidence>
<dbReference type="CDD" id="cd23509">
    <property type="entry name" value="Gnk2-like"/>
    <property type="match status" value="1"/>
</dbReference>
<keyword evidence="9 16" id="KW-0547">Nucleotide-binding</keyword>
<feature type="chain" id="PRO_5044875290" evidence="17">
    <location>
        <begin position="22"/>
        <end position="613"/>
    </location>
</feature>
<keyword evidence="8" id="KW-0677">Repeat</keyword>
<evidence type="ECO:0000256" key="17">
    <source>
        <dbReference type="SAM" id="SignalP"/>
    </source>
</evidence>
<dbReference type="Gene3D" id="1.10.510.10">
    <property type="entry name" value="Transferase(Phosphotransferase) domain 1"/>
    <property type="match status" value="1"/>
</dbReference>
<dbReference type="GO" id="GO:0002229">
    <property type="term" value="P:defense response to oomycetes"/>
    <property type="evidence" value="ECO:0007669"/>
    <property type="project" value="UniProtKB-ARBA"/>
</dbReference>
<evidence type="ECO:0000313" key="21">
    <source>
        <dbReference type="Proteomes" id="UP001497457"/>
    </source>
</evidence>
<evidence type="ECO:0000256" key="9">
    <source>
        <dbReference type="ARBA" id="ARBA00022741"/>
    </source>
</evidence>
<dbReference type="PROSITE" id="PS51473">
    <property type="entry name" value="GNK2"/>
    <property type="match status" value="1"/>
</dbReference>
<dbReference type="PROSITE" id="PS50011">
    <property type="entry name" value="PROTEIN_KINASE_DOM"/>
    <property type="match status" value="1"/>
</dbReference>